<evidence type="ECO:0000256" key="1">
    <source>
        <dbReference type="ARBA" id="ARBA00022737"/>
    </source>
</evidence>
<keyword evidence="1" id="KW-0677">Repeat</keyword>
<dbReference type="Proteomes" id="UP000887578">
    <property type="component" value="Unplaced"/>
</dbReference>
<evidence type="ECO:0000256" key="2">
    <source>
        <dbReference type="SAM" id="MobiDB-lite"/>
    </source>
</evidence>
<evidence type="ECO:0000313" key="4">
    <source>
        <dbReference type="WBParaSite" id="PDA_v2.g8486.t1"/>
    </source>
</evidence>
<feature type="compositionally biased region" description="Basic and acidic residues" evidence="2">
    <location>
        <begin position="1"/>
        <end position="16"/>
    </location>
</feature>
<feature type="region of interest" description="Disordered" evidence="2">
    <location>
        <begin position="1"/>
        <end position="64"/>
    </location>
</feature>
<name>A0A914QXB1_9BILA</name>
<keyword evidence="3" id="KW-1185">Reference proteome</keyword>
<proteinExistence type="predicted"/>
<dbReference type="InterPro" id="IPR008160">
    <property type="entry name" value="Collagen"/>
</dbReference>
<dbReference type="AlphaFoldDB" id="A0A914QXB1"/>
<protein>
    <submittedName>
        <fullName evidence="4">Collagen triple helix repeat protein</fullName>
    </submittedName>
</protein>
<dbReference type="Gene3D" id="1.20.5.320">
    <property type="entry name" value="6-Phosphogluconate Dehydrogenase, domain 3"/>
    <property type="match status" value="1"/>
</dbReference>
<dbReference type="WBParaSite" id="PDA_v2.g8486.t1">
    <property type="protein sequence ID" value="PDA_v2.g8486.t1"/>
    <property type="gene ID" value="PDA_v2.g8486"/>
</dbReference>
<dbReference type="Pfam" id="PF01391">
    <property type="entry name" value="Collagen"/>
    <property type="match status" value="1"/>
</dbReference>
<accession>A0A914QXB1</accession>
<organism evidence="3 4">
    <name type="scientific">Panagrolaimus davidi</name>
    <dbReference type="NCBI Taxonomy" id="227884"/>
    <lineage>
        <taxon>Eukaryota</taxon>
        <taxon>Metazoa</taxon>
        <taxon>Ecdysozoa</taxon>
        <taxon>Nematoda</taxon>
        <taxon>Chromadorea</taxon>
        <taxon>Rhabditida</taxon>
        <taxon>Tylenchina</taxon>
        <taxon>Panagrolaimomorpha</taxon>
        <taxon>Panagrolaimoidea</taxon>
        <taxon>Panagrolaimidae</taxon>
        <taxon>Panagrolaimus</taxon>
    </lineage>
</organism>
<evidence type="ECO:0000313" key="3">
    <source>
        <dbReference type="Proteomes" id="UP000887578"/>
    </source>
</evidence>
<sequence>MKEQSEGVGRQGEKGDSGPPGPRGEQGPIGERGPKGSPGEPGPKGEQGIPGLDAPCPIGPDGEFMCNWKTVDQNVKTDYG</sequence>
<reference evidence="4" key="1">
    <citation type="submission" date="2022-11" db="UniProtKB">
        <authorList>
            <consortium name="WormBaseParasite"/>
        </authorList>
    </citation>
    <scope>IDENTIFICATION</scope>
</reference>